<evidence type="ECO:0000259" key="4">
    <source>
        <dbReference type="Pfam" id="PF05199"/>
    </source>
</evidence>
<comment type="cofactor">
    <cofactor evidence="1">
        <name>FAD</name>
        <dbReference type="ChEBI" id="CHEBI:57692"/>
    </cofactor>
</comment>
<evidence type="ECO:0000256" key="3">
    <source>
        <dbReference type="ARBA" id="ARBA00022827"/>
    </source>
</evidence>
<dbReference type="Proteomes" id="UP001151760">
    <property type="component" value="Unassembled WGS sequence"/>
</dbReference>
<dbReference type="EMBL" id="BQNB010015024">
    <property type="protein sequence ID" value="GJT35138.1"/>
    <property type="molecule type" value="Genomic_DNA"/>
</dbReference>
<reference evidence="5" key="2">
    <citation type="submission" date="2022-01" db="EMBL/GenBank/DDBJ databases">
        <authorList>
            <person name="Yamashiro T."/>
            <person name="Shiraishi A."/>
            <person name="Satake H."/>
            <person name="Nakayama K."/>
        </authorList>
    </citation>
    <scope>NUCLEOTIDE SEQUENCE</scope>
</reference>
<organism evidence="5 6">
    <name type="scientific">Tanacetum coccineum</name>
    <dbReference type="NCBI Taxonomy" id="301880"/>
    <lineage>
        <taxon>Eukaryota</taxon>
        <taxon>Viridiplantae</taxon>
        <taxon>Streptophyta</taxon>
        <taxon>Embryophyta</taxon>
        <taxon>Tracheophyta</taxon>
        <taxon>Spermatophyta</taxon>
        <taxon>Magnoliopsida</taxon>
        <taxon>eudicotyledons</taxon>
        <taxon>Gunneridae</taxon>
        <taxon>Pentapetalae</taxon>
        <taxon>asterids</taxon>
        <taxon>campanulids</taxon>
        <taxon>Asterales</taxon>
        <taxon>Asteraceae</taxon>
        <taxon>Asteroideae</taxon>
        <taxon>Anthemideae</taxon>
        <taxon>Anthemidinae</taxon>
        <taxon>Tanacetum</taxon>
    </lineage>
</organism>
<evidence type="ECO:0000256" key="2">
    <source>
        <dbReference type="ARBA" id="ARBA00022630"/>
    </source>
</evidence>
<feature type="domain" description="Glucose-methanol-choline oxidoreductase C-terminal" evidence="4">
    <location>
        <begin position="133"/>
        <end position="170"/>
    </location>
</feature>
<name>A0ABQ5D810_9ASTR</name>
<evidence type="ECO:0000313" key="5">
    <source>
        <dbReference type="EMBL" id="GJT35138.1"/>
    </source>
</evidence>
<gene>
    <name evidence="5" type="ORF">Tco_0925557</name>
</gene>
<dbReference type="InterPro" id="IPR036188">
    <property type="entry name" value="FAD/NAD-bd_sf"/>
</dbReference>
<dbReference type="Gene3D" id="3.50.50.60">
    <property type="entry name" value="FAD/NAD(P)-binding domain"/>
    <property type="match status" value="1"/>
</dbReference>
<dbReference type="InterPro" id="IPR007867">
    <property type="entry name" value="GMC_OxRtase_C"/>
</dbReference>
<comment type="caution">
    <text evidence="5">The sequence shown here is derived from an EMBL/GenBank/DDBJ whole genome shotgun (WGS) entry which is preliminary data.</text>
</comment>
<evidence type="ECO:0000313" key="6">
    <source>
        <dbReference type="Proteomes" id="UP001151760"/>
    </source>
</evidence>
<reference evidence="5" key="1">
    <citation type="journal article" date="2022" name="Int. J. Mol. Sci.">
        <title>Draft Genome of Tanacetum Coccineum: Genomic Comparison of Closely Related Tanacetum-Family Plants.</title>
        <authorList>
            <person name="Yamashiro T."/>
            <person name="Shiraishi A."/>
            <person name="Nakayama K."/>
            <person name="Satake H."/>
        </authorList>
    </citation>
    <scope>NUCLEOTIDE SEQUENCE</scope>
</reference>
<keyword evidence="2" id="KW-0285">Flavoprotein</keyword>
<keyword evidence="6" id="KW-1185">Reference proteome</keyword>
<sequence length="171" mass="18870">MLQPFFNFFLKQLQYSAYNFGMNIHVPEEDSDSLLSHRTILSECFGSDADHFSNDTGNPNDYIGLKINDMLTANSNMMNEDSECNGSLIMAGDIIHFNTVNLLELSDLETSENHSAVKDLSAEVIEENISTVIVNDEYKVLGVNSLRVIDGSTFLNSPGTHPQASVLMLGS</sequence>
<accession>A0ABQ5D810</accession>
<protein>
    <submittedName>
        <fullName evidence="5">Glucose-methanol-choline oxidoreductase, FAD/NAD(P)-binding domain protein</fullName>
    </submittedName>
</protein>
<keyword evidence="3" id="KW-0274">FAD</keyword>
<dbReference type="InterPro" id="IPR051871">
    <property type="entry name" value="GMC_Oxidoreductase-Related"/>
</dbReference>
<proteinExistence type="predicted"/>
<dbReference type="PANTHER" id="PTHR45968">
    <property type="entry name" value="OSJNBA0019K04.7 PROTEIN"/>
    <property type="match status" value="1"/>
</dbReference>
<evidence type="ECO:0000256" key="1">
    <source>
        <dbReference type="ARBA" id="ARBA00001974"/>
    </source>
</evidence>
<dbReference type="PANTHER" id="PTHR45968:SF3">
    <property type="entry name" value="OS04G0573100 PROTEIN"/>
    <property type="match status" value="1"/>
</dbReference>
<dbReference type="Pfam" id="PF05199">
    <property type="entry name" value="GMC_oxred_C"/>
    <property type="match status" value="1"/>
</dbReference>